<evidence type="ECO:0000256" key="1">
    <source>
        <dbReference type="SAM" id="MobiDB-lite"/>
    </source>
</evidence>
<evidence type="ECO:0000313" key="2">
    <source>
        <dbReference type="EMBL" id="MED6117524.1"/>
    </source>
</evidence>
<feature type="compositionally biased region" description="Polar residues" evidence="1">
    <location>
        <begin position="25"/>
        <end position="66"/>
    </location>
</feature>
<evidence type="ECO:0000313" key="3">
    <source>
        <dbReference type="Proteomes" id="UP001341840"/>
    </source>
</evidence>
<dbReference type="EMBL" id="JASCZI010006503">
    <property type="protein sequence ID" value="MED6117524.1"/>
    <property type="molecule type" value="Genomic_DNA"/>
</dbReference>
<gene>
    <name evidence="2" type="ORF">PIB30_110772</name>
</gene>
<feature type="non-terminal residue" evidence="2">
    <location>
        <position position="264"/>
    </location>
</feature>
<proteinExistence type="predicted"/>
<organism evidence="2 3">
    <name type="scientific">Stylosanthes scabra</name>
    <dbReference type="NCBI Taxonomy" id="79078"/>
    <lineage>
        <taxon>Eukaryota</taxon>
        <taxon>Viridiplantae</taxon>
        <taxon>Streptophyta</taxon>
        <taxon>Embryophyta</taxon>
        <taxon>Tracheophyta</taxon>
        <taxon>Spermatophyta</taxon>
        <taxon>Magnoliopsida</taxon>
        <taxon>eudicotyledons</taxon>
        <taxon>Gunneridae</taxon>
        <taxon>Pentapetalae</taxon>
        <taxon>rosids</taxon>
        <taxon>fabids</taxon>
        <taxon>Fabales</taxon>
        <taxon>Fabaceae</taxon>
        <taxon>Papilionoideae</taxon>
        <taxon>50 kb inversion clade</taxon>
        <taxon>dalbergioids sensu lato</taxon>
        <taxon>Dalbergieae</taxon>
        <taxon>Pterocarpus clade</taxon>
        <taxon>Stylosanthes</taxon>
    </lineage>
</organism>
<dbReference type="Proteomes" id="UP001341840">
    <property type="component" value="Unassembled WGS sequence"/>
</dbReference>
<name>A0ABU6R0T5_9FABA</name>
<keyword evidence="3" id="KW-1185">Reference proteome</keyword>
<feature type="compositionally biased region" description="Low complexity" evidence="1">
    <location>
        <begin position="1"/>
        <end position="24"/>
    </location>
</feature>
<comment type="caution">
    <text evidence="2">The sequence shown here is derived from an EMBL/GenBank/DDBJ whole genome shotgun (WGS) entry which is preliminary data.</text>
</comment>
<feature type="region of interest" description="Disordered" evidence="1">
    <location>
        <begin position="1"/>
        <end position="83"/>
    </location>
</feature>
<reference evidence="2 3" key="1">
    <citation type="journal article" date="2023" name="Plants (Basel)">
        <title>Bridging the Gap: Combining Genomics and Transcriptomics Approaches to Understand Stylosanthes scabra, an Orphan Legume from the Brazilian Caatinga.</title>
        <authorList>
            <person name="Ferreira-Neto J.R.C."/>
            <person name="da Silva M.D."/>
            <person name="Binneck E."/>
            <person name="de Melo N.F."/>
            <person name="da Silva R.H."/>
            <person name="de Melo A.L.T.M."/>
            <person name="Pandolfi V."/>
            <person name="Bustamante F.O."/>
            <person name="Brasileiro-Vidal A.C."/>
            <person name="Benko-Iseppon A.M."/>
        </authorList>
    </citation>
    <scope>NUCLEOTIDE SEQUENCE [LARGE SCALE GENOMIC DNA]</scope>
    <source>
        <tissue evidence="2">Leaves</tissue>
    </source>
</reference>
<sequence length="264" mass="28991">MANSNSSSSLNSNANPNSGSNLNSESDPSGSAVVTNQTAAQIQNSNSEHIRQDSGNNSNGNQTVNLGGNNRNPRPRITQPPFNTAVNVGWPPYGLPRSYSPPFMNSNFGHNSNPAFQFGSMPNSNNQFFPETSRSVGASSSNPGVSIKTVRQLIDESHLDLVNLLTQHLTSILNPIMADTNSKYDYLANQVERVSRLVYDDNTENQHNAEDRDENTLGGGNVRIVRRGQNDEQVLHEVRNMNRIDQYNVTRVVENVLNRVGINV</sequence>
<accession>A0ABU6R0T5</accession>
<feature type="compositionally biased region" description="Low complexity" evidence="1">
    <location>
        <begin position="67"/>
        <end position="76"/>
    </location>
</feature>
<protein>
    <submittedName>
        <fullName evidence="2">Uncharacterized protein</fullName>
    </submittedName>
</protein>